<evidence type="ECO:0000313" key="2">
    <source>
        <dbReference type="Proteomes" id="UP000729733"/>
    </source>
</evidence>
<dbReference type="AlphaFoldDB" id="A0A964BX25"/>
<evidence type="ECO:0000313" key="1">
    <source>
        <dbReference type="EMBL" id="MCC0179812.1"/>
    </source>
</evidence>
<sequence length="177" mass="20078">MNEYDFVLHFKLADPRTDPSIYEDRLFEAGCDDALLGIGKLGYLGLDFIRTAENSVEAITSATHDVRSVIPDCELYYISPDVVSIPEIATVMQCSRQNVLKLKNAHTDTFPFSINSDAKSLNWHLAEVLKWYQKRGHNVDLTLLEVAEFAMQFNLEKQNQNINSDPDLRLKARALVS</sequence>
<dbReference type="EMBL" id="JADWDC010000117">
    <property type="protein sequence ID" value="MCC0179812.1"/>
    <property type="molecule type" value="Genomic_DNA"/>
</dbReference>
<dbReference type="RefSeq" id="WP_229642910.1">
    <property type="nucleotide sequence ID" value="NZ_JADWDC010000117.1"/>
</dbReference>
<keyword evidence="1" id="KW-0238">DNA-binding</keyword>
<accession>A0A964BX25</accession>
<protein>
    <submittedName>
        <fullName evidence="1">DNA-binding protein</fullName>
    </submittedName>
</protein>
<dbReference type="GO" id="GO:0003677">
    <property type="term" value="F:DNA binding"/>
    <property type="evidence" value="ECO:0007669"/>
    <property type="project" value="UniProtKB-KW"/>
</dbReference>
<dbReference type="Proteomes" id="UP000729733">
    <property type="component" value="Unassembled WGS sequence"/>
</dbReference>
<name>A0A964BX25_9CYAN</name>
<gene>
    <name evidence="1" type="ORF">I4641_23010</name>
</gene>
<reference evidence="1" key="1">
    <citation type="journal article" date="2021" name="Antonie Van Leeuwenhoek">
        <title>Draft genome and description of Waterburya agarophytonicola gen. nov. sp. nov. (Pleurocapsales, Cyanobacteria): a seaweed symbiont.</title>
        <authorList>
            <person name="Bonthond G."/>
            <person name="Shalygin S."/>
            <person name="Bayer T."/>
            <person name="Weinberger F."/>
        </authorList>
    </citation>
    <scope>NUCLEOTIDE SEQUENCE</scope>
    <source>
        <strain evidence="1">KI4</strain>
    </source>
</reference>
<comment type="caution">
    <text evidence="1">The sequence shown here is derived from an EMBL/GenBank/DDBJ whole genome shotgun (WGS) entry which is preliminary data.</text>
</comment>
<keyword evidence="2" id="KW-1185">Reference proteome</keyword>
<proteinExistence type="predicted"/>
<organism evidence="1 2">
    <name type="scientific">Waterburya agarophytonicola KI4</name>
    <dbReference type="NCBI Taxonomy" id="2874699"/>
    <lineage>
        <taxon>Bacteria</taxon>
        <taxon>Bacillati</taxon>
        <taxon>Cyanobacteriota</taxon>
        <taxon>Cyanophyceae</taxon>
        <taxon>Pleurocapsales</taxon>
        <taxon>Hyellaceae</taxon>
        <taxon>Waterburya</taxon>
        <taxon>Waterburya agarophytonicola</taxon>
    </lineage>
</organism>